<dbReference type="RefSeq" id="WP_012149952.1">
    <property type="nucleotide sequence ID" value="NC_009881.1"/>
</dbReference>
<evidence type="ECO:0000313" key="1">
    <source>
        <dbReference type="EMBL" id="ABV75322.1"/>
    </source>
</evidence>
<evidence type="ECO:0000313" key="2">
    <source>
        <dbReference type="Proteomes" id="UP000006830"/>
    </source>
</evidence>
<accession>A8GPJ7</accession>
<dbReference type="KEGG" id="rak:A1C_05415"/>
<protein>
    <submittedName>
        <fullName evidence="1">Uncharacterized protein</fullName>
    </submittedName>
</protein>
<organism evidence="1 2">
    <name type="scientific">Rickettsia akari (strain Hartford)</name>
    <dbReference type="NCBI Taxonomy" id="293614"/>
    <lineage>
        <taxon>Bacteria</taxon>
        <taxon>Pseudomonadati</taxon>
        <taxon>Pseudomonadota</taxon>
        <taxon>Alphaproteobacteria</taxon>
        <taxon>Rickettsiales</taxon>
        <taxon>Rickettsiaceae</taxon>
        <taxon>Rickettsieae</taxon>
        <taxon>Rickettsia</taxon>
        <taxon>spotted fever group</taxon>
    </lineage>
</organism>
<sequence>MRIQQAMNNLGWESLFTVISTNMHPIDILRMYSIVRQFNHDVTISAGDFAKVVDIRHYVILHFPCLRNNAKYLIDIALVPYYCLKPIKSYGLVAVTDFKKN</sequence>
<reference evidence="1" key="1">
    <citation type="submission" date="2007-09" db="EMBL/GenBank/DDBJ databases">
        <title>Complete Genome Sequence of Rickettsia akari.</title>
        <authorList>
            <person name="Madan A."/>
            <person name="Fahey J."/>
            <person name="Helton E."/>
            <person name="Ketteman M."/>
            <person name="Madan A."/>
            <person name="Rodrigues S."/>
            <person name="Sanchez A."/>
            <person name="Whiting M."/>
            <person name="Dasch G."/>
            <person name="Eremeeva M."/>
        </authorList>
    </citation>
    <scope>NUCLEOTIDE SEQUENCE</scope>
    <source>
        <strain evidence="1">Hartford</strain>
    </source>
</reference>
<gene>
    <name evidence="1" type="ordered locus">A1C_05415</name>
</gene>
<dbReference type="STRING" id="293614.A1C_05415"/>
<proteinExistence type="predicted"/>
<dbReference type="Proteomes" id="UP000006830">
    <property type="component" value="Chromosome"/>
</dbReference>
<dbReference type="EMBL" id="CP000847">
    <property type="protein sequence ID" value="ABV75322.1"/>
    <property type="molecule type" value="Genomic_DNA"/>
</dbReference>
<keyword evidence="2" id="KW-1185">Reference proteome</keyword>
<dbReference type="HOGENOM" id="CLU_2289517_0_0_5"/>
<dbReference type="AlphaFoldDB" id="A8GPJ7"/>
<name>A8GPJ7_RICAH</name>